<dbReference type="Proteomes" id="UP000032544">
    <property type="component" value="Unassembled WGS sequence"/>
</dbReference>
<evidence type="ECO:0000313" key="1">
    <source>
        <dbReference type="EMBL" id="KJF42581.1"/>
    </source>
</evidence>
<comment type="caution">
    <text evidence="1">The sequence shown here is derived from an EMBL/GenBank/DDBJ whole genome shotgun (WGS) entry which is preliminary data.</text>
</comment>
<dbReference type="STRING" id="1544798.LH29_18715"/>
<reference evidence="1 2" key="1">
    <citation type="submission" date="2014-09" db="EMBL/GenBank/DDBJ databases">
        <title>Draft Genome Sequence of Draconibacterium sp. JN14CK-3.</title>
        <authorList>
            <person name="Dong C."/>
            <person name="Lai Q."/>
            <person name="Shao Z."/>
        </authorList>
    </citation>
    <scope>NUCLEOTIDE SEQUENCE [LARGE SCALE GENOMIC DNA]</scope>
    <source>
        <strain evidence="1 2">JN14CK-3</strain>
    </source>
</reference>
<keyword evidence="2" id="KW-1185">Reference proteome</keyword>
<dbReference type="RefSeq" id="WP_045032398.1">
    <property type="nucleotide sequence ID" value="NZ_JRHC01000005.1"/>
</dbReference>
<evidence type="ECO:0000313" key="2">
    <source>
        <dbReference type="Proteomes" id="UP000032544"/>
    </source>
</evidence>
<name>A0A0D8J7U3_9BACT</name>
<dbReference type="EMBL" id="JRHC01000005">
    <property type="protein sequence ID" value="KJF42581.1"/>
    <property type="molecule type" value="Genomic_DNA"/>
</dbReference>
<dbReference type="AlphaFoldDB" id="A0A0D8J7U3"/>
<sequence length="126" mass="14564">MDIKNAQASRVRQTFGENITGQRVSGKQRMKKFSAATCPVDEPLPDSGYYLSARQAFANYFLQLLPKVLFPAFYSLCLFQKNFINFKNPTMLFFEMVLAHKIQPCKINNQYGYKQYIININLAHPL</sequence>
<organism evidence="1 2">
    <name type="scientific">Draconibacterium sediminis</name>
    <dbReference type="NCBI Taxonomy" id="1544798"/>
    <lineage>
        <taxon>Bacteria</taxon>
        <taxon>Pseudomonadati</taxon>
        <taxon>Bacteroidota</taxon>
        <taxon>Bacteroidia</taxon>
        <taxon>Marinilabiliales</taxon>
        <taxon>Prolixibacteraceae</taxon>
        <taxon>Draconibacterium</taxon>
    </lineage>
</organism>
<gene>
    <name evidence="1" type="ORF">LH29_18715</name>
</gene>
<proteinExistence type="predicted"/>
<protein>
    <submittedName>
        <fullName evidence="1">Uncharacterized protein</fullName>
    </submittedName>
</protein>
<accession>A0A0D8J7U3</accession>